<dbReference type="PANTHER" id="PTHR14885:SF3">
    <property type="entry name" value="CILIA- AND FLAGELLA-ASSOCIATED PROTEIN 44"/>
    <property type="match status" value="1"/>
</dbReference>
<comment type="subcellular location">
    <subcellularLocation>
        <location evidence="1">Cell projection</location>
        <location evidence="1">Cilium</location>
    </subcellularLocation>
    <subcellularLocation>
        <location evidence="2">Cytoplasm</location>
        <location evidence="2">Cytoskeleton</location>
    </subcellularLocation>
</comment>
<gene>
    <name evidence="11" type="ORF">RF55_936</name>
</gene>
<evidence type="ECO:0000256" key="3">
    <source>
        <dbReference type="ARBA" id="ARBA00022490"/>
    </source>
</evidence>
<keyword evidence="5" id="KW-0677">Repeat</keyword>
<sequence>MTKITVNMEEEEEPLPEIYIPKVPNKILMAQYISRDVIWLLMAGFDAGYIYEYPSPEPYVSVEDIEEIDHASLEEMIQQAEHDRIMTVAKQNKHHTLQILSKLSEEYSNIMERNNALPKSHRITRKELELDLRITADLNEELEAEMITVREKLAFKIEKSKLGLQKLLEHFIEPIAHLPFAICKISKPDNIVYSLRQHILNIDITLPHIDTIKDVHAHRTPYIDTGTNGNSVTDRMQHYEEKQREKQKEGEIEEEIGTTQEQSVAVFLKGIDYKDTDSSLGIQLNQMLSKYNLRRTRLEQREKEIQIITEKVDVKIKEITKLRNQIKNMFLEYMSRINDNKFRNFLCRIFKKKYKELKEEDETTTTTTETSSDETNSIDTRESELVYFDENVKNKITTFNPVEGNDAQK</sequence>
<evidence type="ECO:0000256" key="1">
    <source>
        <dbReference type="ARBA" id="ARBA00004138"/>
    </source>
</evidence>
<feature type="compositionally biased region" description="Low complexity" evidence="10">
    <location>
        <begin position="364"/>
        <end position="375"/>
    </location>
</feature>
<evidence type="ECO:0000313" key="12">
    <source>
        <dbReference type="Proteomes" id="UP000036403"/>
    </source>
</evidence>
<keyword evidence="3" id="KW-0963">Cytoplasm</keyword>
<evidence type="ECO:0000256" key="2">
    <source>
        <dbReference type="ARBA" id="ARBA00004245"/>
    </source>
</evidence>
<evidence type="ECO:0000256" key="6">
    <source>
        <dbReference type="ARBA" id="ARBA00023054"/>
    </source>
</evidence>
<dbReference type="PaxDb" id="67767-A0A0J7L8H2"/>
<keyword evidence="6 9" id="KW-0175">Coiled coil</keyword>
<evidence type="ECO:0000256" key="9">
    <source>
        <dbReference type="SAM" id="Coils"/>
    </source>
</evidence>
<comment type="caution">
    <text evidence="11">The sequence shown here is derived from an EMBL/GenBank/DDBJ whole genome shotgun (WGS) entry which is preliminary data.</text>
</comment>
<dbReference type="GO" id="GO:0005929">
    <property type="term" value="C:cilium"/>
    <property type="evidence" value="ECO:0007669"/>
    <property type="project" value="UniProtKB-SubCell"/>
</dbReference>
<name>A0A0J7L8H2_LASNI</name>
<feature type="region of interest" description="Disordered" evidence="10">
    <location>
        <begin position="360"/>
        <end position="381"/>
    </location>
</feature>
<dbReference type="AlphaFoldDB" id="A0A0J7L8H2"/>
<dbReference type="STRING" id="67767.A0A0J7L8H2"/>
<dbReference type="OrthoDB" id="1935234at2759"/>
<keyword evidence="12" id="KW-1185">Reference proteome</keyword>
<evidence type="ECO:0000256" key="8">
    <source>
        <dbReference type="ARBA" id="ARBA00023273"/>
    </source>
</evidence>
<evidence type="ECO:0000256" key="10">
    <source>
        <dbReference type="SAM" id="MobiDB-lite"/>
    </source>
</evidence>
<dbReference type="GO" id="GO:0005856">
    <property type="term" value="C:cytoskeleton"/>
    <property type="evidence" value="ECO:0007669"/>
    <property type="project" value="UniProtKB-SubCell"/>
</dbReference>
<dbReference type="EMBL" id="LBMM01000302">
    <property type="protein sequence ID" value="KMR01454.1"/>
    <property type="molecule type" value="Genomic_DNA"/>
</dbReference>
<evidence type="ECO:0000256" key="5">
    <source>
        <dbReference type="ARBA" id="ARBA00022737"/>
    </source>
</evidence>
<keyword evidence="4" id="KW-0853">WD repeat</keyword>
<evidence type="ECO:0000313" key="11">
    <source>
        <dbReference type="EMBL" id="KMR01454.1"/>
    </source>
</evidence>
<accession>A0A0J7L8H2</accession>
<protein>
    <submittedName>
        <fullName evidence="11">Wd repeat-containing protein 52</fullName>
    </submittedName>
</protein>
<keyword evidence="7" id="KW-0206">Cytoskeleton</keyword>
<evidence type="ECO:0000256" key="4">
    <source>
        <dbReference type="ARBA" id="ARBA00022574"/>
    </source>
</evidence>
<organism evidence="11 12">
    <name type="scientific">Lasius niger</name>
    <name type="common">Black garden ant</name>
    <dbReference type="NCBI Taxonomy" id="67767"/>
    <lineage>
        <taxon>Eukaryota</taxon>
        <taxon>Metazoa</taxon>
        <taxon>Ecdysozoa</taxon>
        <taxon>Arthropoda</taxon>
        <taxon>Hexapoda</taxon>
        <taxon>Insecta</taxon>
        <taxon>Pterygota</taxon>
        <taxon>Neoptera</taxon>
        <taxon>Endopterygota</taxon>
        <taxon>Hymenoptera</taxon>
        <taxon>Apocrita</taxon>
        <taxon>Aculeata</taxon>
        <taxon>Formicoidea</taxon>
        <taxon>Formicidae</taxon>
        <taxon>Formicinae</taxon>
        <taxon>Lasius</taxon>
        <taxon>Lasius</taxon>
    </lineage>
</organism>
<proteinExistence type="predicted"/>
<keyword evidence="8" id="KW-0966">Cell projection</keyword>
<dbReference type="Proteomes" id="UP000036403">
    <property type="component" value="Unassembled WGS sequence"/>
</dbReference>
<dbReference type="PANTHER" id="PTHR14885">
    <property type="entry name" value="CILIA- AND FLAGELLA-ASSOCIATED PROTEIN 43-RELATED"/>
    <property type="match status" value="1"/>
</dbReference>
<evidence type="ECO:0000256" key="7">
    <source>
        <dbReference type="ARBA" id="ARBA00023212"/>
    </source>
</evidence>
<reference evidence="11 12" key="1">
    <citation type="submission" date="2015-04" db="EMBL/GenBank/DDBJ databases">
        <title>Lasius niger genome sequencing.</title>
        <authorList>
            <person name="Konorov E.A."/>
            <person name="Nikitin M.A."/>
            <person name="Kirill M.V."/>
            <person name="Chang P."/>
        </authorList>
    </citation>
    <scope>NUCLEOTIDE SEQUENCE [LARGE SCALE GENOMIC DNA]</scope>
    <source>
        <tissue evidence="11">Whole</tissue>
    </source>
</reference>
<feature type="coiled-coil region" evidence="9">
    <location>
        <begin position="125"/>
        <end position="159"/>
    </location>
</feature>